<dbReference type="CDD" id="cd06445">
    <property type="entry name" value="ATase"/>
    <property type="match status" value="1"/>
</dbReference>
<evidence type="ECO:0000256" key="2">
    <source>
        <dbReference type="ARBA" id="ARBA00022603"/>
    </source>
</evidence>
<dbReference type="InterPro" id="IPR009057">
    <property type="entry name" value="Homeodomain-like_sf"/>
</dbReference>
<dbReference type="InterPro" id="IPR036217">
    <property type="entry name" value="MethylDNA_cys_MeTrfase_DNAb"/>
</dbReference>
<accession>A0ABM9AIP3</accession>
<keyword evidence="2" id="KW-0489">Methyltransferase</keyword>
<evidence type="ECO:0000256" key="8">
    <source>
        <dbReference type="ARBA" id="ARBA00049348"/>
    </source>
</evidence>
<evidence type="ECO:0000313" key="10">
    <source>
        <dbReference type="EMBL" id="CAH0993102.1"/>
    </source>
</evidence>
<dbReference type="EMBL" id="CAKLPX010000004">
    <property type="protein sequence ID" value="CAH0993102.1"/>
    <property type="molecule type" value="Genomic_DNA"/>
</dbReference>
<evidence type="ECO:0000256" key="3">
    <source>
        <dbReference type="ARBA" id="ARBA00022679"/>
    </source>
</evidence>
<feature type="domain" description="HTH araC/xylS-type" evidence="9">
    <location>
        <begin position="12"/>
        <end position="109"/>
    </location>
</feature>
<dbReference type="Pfam" id="PF01035">
    <property type="entry name" value="DNA_binding_1"/>
    <property type="match status" value="1"/>
</dbReference>
<comment type="caution">
    <text evidence="10">The sequence shown here is derived from an EMBL/GenBank/DDBJ whole genome shotgun (WGS) entry which is preliminary data.</text>
</comment>
<name>A0ABM9AIP3_9GAMM</name>
<dbReference type="InterPro" id="IPR036388">
    <property type="entry name" value="WH-like_DNA-bd_sf"/>
</dbReference>
<keyword evidence="11" id="KW-1185">Reference proteome</keyword>
<dbReference type="PROSITE" id="PS00374">
    <property type="entry name" value="MGMT"/>
    <property type="match status" value="1"/>
</dbReference>
<evidence type="ECO:0000256" key="7">
    <source>
        <dbReference type="ARBA" id="ARBA00023204"/>
    </source>
</evidence>
<dbReference type="Pfam" id="PF12833">
    <property type="entry name" value="HTH_18"/>
    <property type="match status" value="1"/>
</dbReference>
<keyword evidence="6" id="KW-0804">Transcription</keyword>
<evidence type="ECO:0000256" key="1">
    <source>
        <dbReference type="ARBA" id="ARBA00001286"/>
    </source>
</evidence>
<dbReference type="PANTHER" id="PTHR10815:SF13">
    <property type="entry name" value="METHYLATED-DNA--PROTEIN-CYSTEINE METHYLTRANSFERASE"/>
    <property type="match status" value="1"/>
</dbReference>
<dbReference type="Gene3D" id="3.30.160.70">
    <property type="entry name" value="Methylated DNA-protein cysteine methyltransferase domain"/>
    <property type="match status" value="1"/>
</dbReference>
<sequence length="284" mass="31096">MNPQHRNYQRVAAAISYLQQHVIEQPSLEQLAEVVHLSPFHFQRLFSDWAGVSPKKYLQYLSVEYAKGLLAEQHSLFETAYQTGLSGTGRLHDLFVSIEAMTPGEFKRGGLDLAIDYDFVATGFGRVLVASTSKGVCYLAFVDEAIEEDSQAVDKLRQRYPTARLEARQTALQQQAVAAISQLSQPGQQPLKLHLSGTPFQLKVWQALLKIPLGQLTSYGSIANEINRSSAARAVGTAIGANPVALLIPCHRVIQQSGVSGSYRWGGERKAALIGWEAACLGSD</sequence>
<dbReference type="RefSeq" id="WP_237445783.1">
    <property type="nucleotide sequence ID" value="NZ_CAKLPX010000004.1"/>
</dbReference>
<evidence type="ECO:0000256" key="4">
    <source>
        <dbReference type="ARBA" id="ARBA00022763"/>
    </source>
</evidence>
<dbReference type="PANTHER" id="PTHR10815">
    <property type="entry name" value="METHYLATED-DNA--PROTEIN-CYSTEINE METHYLTRANSFERASE"/>
    <property type="match status" value="1"/>
</dbReference>
<protein>
    <submittedName>
        <fullName evidence="10">Bifunctional transcriptional activator/DNA repair enzyme Ada</fullName>
    </submittedName>
</protein>
<dbReference type="Gene3D" id="1.10.10.60">
    <property type="entry name" value="Homeodomain-like"/>
    <property type="match status" value="1"/>
</dbReference>
<dbReference type="InterPro" id="IPR036631">
    <property type="entry name" value="MGMT_N_sf"/>
</dbReference>
<comment type="catalytic activity">
    <reaction evidence="8">
        <text>a 6-O-methyl-2'-deoxyguanosine in DNA + L-cysteinyl-[protein] = S-methyl-L-cysteinyl-[protein] + a 2'-deoxyguanosine in DNA</text>
        <dbReference type="Rhea" id="RHEA:24000"/>
        <dbReference type="Rhea" id="RHEA-COMP:10131"/>
        <dbReference type="Rhea" id="RHEA-COMP:10132"/>
        <dbReference type="Rhea" id="RHEA-COMP:11367"/>
        <dbReference type="Rhea" id="RHEA-COMP:11368"/>
        <dbReference type="ChEBI" id="CHEBI:29950"/>
        <dbReference type="ChEBI" id="CHEBI:82612"/>
        <dbReference type="ChEBI" id="CHEBI:85445"/>
        <dbReference type="ChEBI" id="CHEBI:85448"/>
        <dbReference type="EC" id="2.1.1.63"/>
    </reaction>
</comment>
<evidence type="ECO:0000256" key="6">
    <source>
        <dbReference type="ARBA" id="ARBA00023163"/>
    </source>
</evidence>
<organism evidence="10 11">
    <name type="scientific">Sinobacterium norvegicum</name>
    <dbReference type="NCBI Taxonomy" id="1641715"/>
    <lineage>
        <taxon>Bacteria</taxon>
        <taxon>Pseudomonadati</taxon>
        <taxon>Pseudomonadota</taxon>
        <taxon>Gammaproteobacteria</taxon>
        <taxon>Cellvibrionales</taxon>
        <taxon>Spongiibacteraceae</taxon>
        <taxon>Sinobacterium</taxon>
    </lineage>
</organism>
<keyword evidence="5" id="KW-0805">Transcription regulation</keyword>
<evidence type="ECO:0000313" key="11">
    <source>
        <dbReference type="Proteomes" id="UP000838100"/>
    </source>
</evidence>
<dbReference type="InterPro" id="IPR018060">
    <property type="entry name" value="HTH_AraC"/>
</dbReference>
<dbReference type="SUPFAM" id="SSF46767">
    <property type="entry name" value="Methylated DNA-protein cysteine methyltransferase, C-terminal domain"/>
    <property type="match status" value="1"/>
</dbReference>
<proteinExistence type="predicted"/>
<dbReference type="NCBIfam" id="TIGR00589">
    <property type="entry name" value="ogt"/>
    <property type="match status" value="1"/>
</dbReference>
<keyword evidence="4" id="KW-0227">DNA damage</keyword>
<dbReference type="PROSITE" id="PS01124">
    <property type="entry name" value="HTH_ARAC_FAMILY_2"/>
    <property type="match status" value="1"/>
</dbReference>
<dbReference type="SUPFAM" id="SSF53155">
    <property type="entry name" value="Methylated DNA-protein cysteine methyltransferase domain"/>
    <property type="match status" value="1"/>
</dbReference>
<keyword evidence="7" id="KW-0234">DNA repair</keyword>
<evidence type="ECO:0000259" key="9">
    <source>
        <dbReference type="PROSITE" id="PS01124"/>
    </source>
</evidence>
<dbReference type="SMART" id="SM00342">
    <property type="entry name" value="HTH_ARAC"/>
    <property type="match status" value="1"/>
</dbReference>
<reference evidence="10" key="1">
    <citation type="submission" date="2021-12" db="EMBL/GenBank/DDBJ databases">
        <authorList>
            <person name="Rodrigo-Torres L."/>
            <person name="Arahal R. D."/>
            <person name="Lucena T."/>
        </authorList>
    </citation>
    <scope>NUCLEOTIDE SEQUENCE</scope>
    <source>
        <strain evidence="10">CECT 8267</strain>
    </source>
</reference>
<dbReference type="InterPro" id="IPR014048">
    <property type="entry name" value="MethylDNA_cys_MeTrfase_DNA-bd"/>
</dbReference>
<dbReference type="Proteomes" id="UP000838100">
    <property type="component" value="Unassembled WGS sequence"/>
</dbReference>
<keyword evidence="3" id="KW-0808">Transferase</keyword>
<dbReference type="InterPro" id="IPR001497">
    <property type="entry name" value="MethylDNA_cys_MeTrfase_AS"/>
</dbReference>
<comment type="catalytic activity">
    <reaction evidence="1">
        <text>a 4-O-methyl-thymidine in DNA + L-cysteinyl-[protein] = a thymidine in DNA + S-methyl-L-cysteinyl-[protein]</text>
        <dbReference type="Rhea" id="RHEA:53428"/>
        <dbReference type="Rhea" id="RHEA-COMP:10131"/>
        <dbReference type="Rhea" id="RHEA-COMP:10132"/>
        <dbReference type="Rhea" id="RHEA-COMP:13555"/>
        <dbReference type="Rhea" id="RHEA-COMP:13556"/>
        <dbReference type="ChEBI" id="CHEBI:29950"/>
        <dbReference type="ChEBI" id="CHEBI:82612"/>
        <dbReference type="ChEBI" id="CHEBI:137386"/>
        <dbReference type="ChEBI" id="CHEBI:137387"/>
        <dbReference type="EC" id="2.1.1.63"/>
    </reaction>
</comment>
<dbReference type="SUPFAM" id="SSF46689">
    <property type="entry name" value="Homeodomain-like"/>
    <property type="match status" value="1"/>
</dbReference>
<dbReference type="Gene3D" id="1.10.10.10">
    <property type="entry name" value="Winged helix-like DNA-binding domain superfamily/Winged helix DNA-binding domain"/>
    <property type="match status" value="1"/>
</dbReference>
<gene>
    <name evidence="10" type="primary">ada</name>
    <name evidence="10" type="ORF">SIN8267_03241</name>
</gene>
<evidence type="ECO:0000256" key="5">
    <source>
        <dbReference type="ARBA" id="ARBA00023015"/>
    </source>
</evidence>